<name>A0A363UQE7_9GAMM</name>
<keyword evidence="3" id="KW-1185">Reference proteome</keyword>
<dbReference type="AlphaFoldDB" id="A0A363UQE7"/>
<dbReference type="RefSeq" id="WP_109718534.1">
    <property type="nucleotide sequence ID" value="NZ_QEQK01000001.1"/>
</dbReference>
<comment type="caution">
    <text evidence="2">The sequence shown here is derived from an EMBL/GenBank/DDBJ whole genome shotgun (WGS) entry which is preliminary data.</text>
</comment>
<evidence type="ECO:0008006" key="4">
    <source>
        <dbReference type="Google" id="ProtNLM"/>
    </source>
</evidence>
<evidence type="ECO:0000313" key="3">
    <source>
        <dbReference type="Proteomes" id="UP000251800"/>
    </source>
</evidence>
<proteinExistence type="predicted"/>
<dbReference type="InterPro" id="IPR019291">
    <property type="entry name" value="Host_attachment_protein"/>
</dbReference>
<protein>
    <recommendedName>
        <fullName evidence="4">Host attachment protein</fullName>
    </recommendedName>
</protein>
<evidence type="ECO:0000256" key="1">
    <source>
        <dbReference type="SAM" id="MobiDB-lite"/>
    </source>
</evidence>
<gene>
    <name evidence="2" type="ORF">DEH80_00620</name>
</gene>
<sequence length="151" mass="16765">MHEDFQHRLVVVADAAQAKIFRFRAARLPLEPVEVLSHEASRLKNQELVTGGQGATHASAGHGEDQTNGSRQAHEHEAERFAVELAGWLRDARTQQGVDDLVLISAPRFLGRLRDHLDRPTARCVSQSINKDLASHPTDAIERALDMDVVH</sequence>
<organism evidence="2 3">
    <name type="scientific">Abyssibacter profundi</name>
    <dbReference type="NCBI Taxonomy" id="2182787"/>
    <lineage>
        <taxon>Bacteria</taxon>
        <taxon>Pseudomonadati</taxon>
        <taxon>Pseudomonadota</taxon>
        <taxon>Gammaproteobacteria</taxon>
        <taxon>Chromatiales</taxon>
        <taxon>Oceanococcaceae</taxon>
        <taxon>Abyssibacter</taxon>
    </lineage>
</organism>
<dbReference type="OrthoDB" id="329419at2"/>
<dbReference type="Proteomes" id="UP000251800">
    <property type="component" value="Unassembled WGS sequence"/>
</dbReference>
<feature type="region of interest" description="Disordered" evidence="1">
    <location>
        <begin position="49"/>
        <end position="76"/>
    </location>
</feature>
<dbReference type="Pfam" id="PF10116">
    <property type="entry name" value="Host_attach"/>
    <property type="match status" value="1"/>
</dbReference>
<evidence type="ECO:0000313" key="2">
    <source>
        <dbReference type="EMBL" id="PWN57678.1"/>
    </source>
</evidence>
<dbReference type="EMBL" id="QEQK01000001">
    <property type="protein sequence ID" value="PWN57678.1"/>
    <property type="molecule type" value="Genomic_DNA"/>
</dbReference>
<accession>A0A363UQE7</accession>
<reference evidence="2 3" key="1">
    <citation type="submission" date="2018-05" db="EMBL/GenBank/DDBJ databases">
        <title>Abyssibacter profundi OUC007T gen. nov., sp. nov, a marine bacterium isolated from seawater of the Mariana Trench.</title>
        <authorList>
            <person name="Zhou S."/>
        </authorList>
    </citation>
    <scope>NUCLEOTIDE SEQUENCE [LARGE SCALE GENOMIC DNA]</scope>
    <source>
        <strain evidence="2 3">OUC007</strain>
    </source>
</reference>